<accession>A0ABY6LY06</accession>
<keyword evidence="3" id="KW-1185">Reference proteome</keyword>
<evidence type="ECO:0000313" key="3">
    <source>
        <dbReference type="Proteomes" id="UP001163328"/>
    </source>
</evidence>
<reference evidence="2" key="1">
    <citation type="submission" date="2021-08" db="EMBL/GenBank/DDBJ databases">
        <title>Flavobacterium sp. strain CC-SYL302.</title>
        <authorList>
            <person name="Lin S.-Y."/>
            <person name="Lee T.-H."/>
            <person name="Young C.-C."/>
        </authorList>
    </citation>
    <scope>NUCLEOTIDE SEQUENCE</scope>
    <source>
        <strain evidence="2">CC-SYL302</strain>
    </source>
</reference>
<evidence type="ECO:0000256" key="1">
    <source>
        <dbReference type="SAM" id="SignalP"/>
    </source>
</evidence>
<dbReference type="PROSITE" id="PS51257">
    <property type="entry name" value="PROKAR_LIPOPROTEIN"/>
    <property type="match status" value="1"/>
</dbReference>
<evidence type="ECO:0000313" key="2">
    <source>
        <dbReference type="EMBL" id="UYW01219.1"/>
    </source>
</evidence>
<dbReference type="RefSeq" id="WP_264433646.1">
    <property type="nucleotide sequence ID" value="NZ_CP081495.1"/>
</dbReference>
<proteinExistence type="predicted"/>
<dbReference type="InterPro" id="IPR027829">
    <property type="entry name" value="DUF4625"/>
</dbReference>
<gene>
    <name evidence="2" type="ORF">K5I29_12310</name>
</gene>
<name>A0ABY6LY06_9FLAO</name>
<organism evidence="2 3">
    <name type="scientific">Flavobacterium agricola</name>
    <dbReference type="NCBI Taxonomy" id="2870839"/>
    <lineage>
        <taxon>Bacteria</taxon>
        <taxon>Pseudomonadati</taxon>
        <taxon>Bacteroidota</taxon>
        <taxon>Flavobacteriia</taxon>
        <taxon>Flavobacteriales</taxon>
        <taxon>Flavobacteriaceae</taxon>
        <taxon>Flavobacterium</taxon>
    </lineage>
</organism>
<sequence>MKNIAFTFLALTTFLFASCSSDDATDTEKPTIVLLSPADHAEFEMGSTIQVEALLTDNDALASYKIEIHSAEDGHSHSHARATTNYFQYEETVVLSTNPKVYELQHAVTIPLLQNDEPLTDGHYHLGIFVLDKSGNQAQVFTEIYIGADDEHHHHK</sequence>
<feature type="chain" id="PRO_5045936622" evidence="1">
    <location>
        <begin position="25"/>
        <end position="156"/>
    </location>
</feature>
<feature type="signal peptide" evidence="1">
    <location>
        <begin position="1"/>
        <end position="24"/>
    </location>
</feature>
<dbReference type="EMBL" id="CP081495">
    <property type="protein sequence ID" value="UYW01219.1"/>
    <property type="molecule type" value="Genomic_DNA"/>
</dbReference>
<dbReference type="Gene3D" id="2.60.40.4140">
    <property type="match status" value="1"/>
</dbReference>
<dbReference type="Pfam" id="PF15418">
    <property type="entry name" value="DUF4625"/>
    <property type="match status" value="1"/>
</dbReference>
<dbReference type="Proteomes" id="UP001163328">
    <property type="component" value="Chromosome"/>
</dbReference>
<keyword evidence="1" id="KW-0732">Signal</keyword>
<protein>
    <submittedName>
        <fullName evidence="2">DUF4625 domain-containing protein</fullName>
    </submittedName>
</protein>